<comment type="caution">
    <text evidence="1">The sequence shown here is derived from an EMBL/GenBank/DDBJ whole genome shotgun (WGS) entry which is preliminary data.</text>
</comment>
<evidence type="ECO:0000313" key="1">
    <source>
        <dbReference type="EMBL" id="EQA60560.1"/>
    </source>
</evidence>
<accession>V6HSL7</accession>
<name>V6HSL7_9LEPT</name>
<dbReference type="Proteomes" id="UP000018747">
    <property type="component" value="Unassembled WGS sequence"/>
</dbReference>
<organism evidence="1 2">
    <name type="scientific">Leptospira alexanderi serovar Manhao 3 str. L 60</name>
    <dbReference type="NCBI Taxonomy" id="1049759"/>
    <lineage>
        <taxon>Bacteria</taxon>
        <taxon>Pseudomonadati</taxon>
        <taxon>Spirochaetota</taxon>
        <taxon>Spirochaetia</taxon>
        <taxon>Leptospirales</taxon>
        <taxon>Leptospiraceae</taxon>
        <taxon>Leptospira</taxon>
    </lineage>
</organism>
<proteinExistence type="predicted"/>
<dbReference type="AlphaFoldDB" id="V6HSL7"/>
<protein>
    <submittedName>
        <fullName evidence="1">Uncharacterized protein</fullName>
    </submittedName>
</protein>
<sequence length="91" mass="11228">MRKQNLTSEKEREKTQNKHYFRSVLFLIRNHLINSSFLFEKMNIARSYTKPFQERIHTRIQASNMNFLSMTYYEIQSQYNPETYPIHRSYI</sequence>
<reference evidence="1" key="1">
    <citation type="submission" date="2013-05" db="EMBL/GenBank/DDBJ databases">
        <authorList>
            <person name="Harkins D.M."/>
            <person name="Durkin A.S."/>
            <person name="Brinkac L.M."/>
            <person name="Haft D.H."/>
            <person name="Selengut J.D."/>
            <person name="Sanka R."/>
            <person name="DePew J."/>
            <person name="Purushe J."/>
            <person name="Hartskeerl R.A."/>
            <person name="Ahmed A."/>
            <person name="van der Linden H."/>
            <person name="Goris M.G.A."/>
            <person name="Vinetz J.M."/>
            <person name="Sutton G.G."/>
            <person name="Nierman W.C."/>
            <person name="Fouts D.E."/>
        </authorList>
    </citation>
    <scope>NUCLEOTIDE SEQUENCE [LARGE SCALE GENOMIC DNA]</scope>
    <source>
        <strain evidence="1">L 60</strain>
    </source>
</reference>
<dbReference type="EMBL" id="AHMT02000061">
    <property type="protein sequence ID" value="EQA60560.1"/>
    <property type="molecule type" value="Genomic_DNA"/>
</dbReference>
<gene>
    <name evidence="1" type="ORF">LEP1GSC062_0207</name>
</gene>
<evidence type="ECO:0000313" key="2">
    <source>
        <dbReference type="Proteomes" id="UP000018747"/>
    </source>
</evidence>
<keyword evidence="2" id="KW-1185">Reference proteome</keyword>